<dbReference type="InterPro" id="IPR020084">
    <property type="entry name" value="NUDIX_hydrolase_CS"/>
</dbReference>
<evidence type="ECO:0000256" key="2">
    <source>
        <dbReference type="ARBA" id="ARBA00022801"/>
    </source>
</evidence>
<proteinExistence type="predicted"/>
<dbReference type="RefSeq" id="WP_216520851.1">
    <property type="nucleotide sequence ID" value="NZ_JAHLPM010000012.1"/>
</dbReference>
<reference evidence="4 5" key="1">
    <citation type="submission" date="2021-06" db="EMBL/GenBank/DDBJ databases">
        <authorList>
            <person name="Sun Q."/>
            <person name="Li D."/>
        </authorList>
    </citation>
    <scope>NUCLEOTIDE SEQUENCE [LARGE SCALE GENOMIC DNA]</scope>
    <source>
        <strain evidence="4 5">MSJ-40</strain>
    </source>
</reference>
<dbReference type="PROSITE" id="PS51462">
    <property type="entry name" value="NUDIX"/>
    <property type="match status" value="1"/>
</dbReference>
<feature type="domain" description="Nudix hydrolase" evidence="3">
    <location>
        <begin position="5"/>
        <end position="135"/>
    </location>
</feature>
<dbReference type="PANTHER" id="PTHR43046">
    <property type="entry name" value="GDP-MANNOSE MANNOSYL HYDROLASE"/>
    <property type="match status" value="1"/>
</dbReference>
<dbReference type="EMBL" id="JAHLPM010000012">
    <property type="protein sequence ID" value="MBU5439148.1"/>
    <property type="molecule type" value="Genomic_DNA"/>
</dbReference>
<evidence type="ECO:0000259" key="3">
    <source>
        <dbReference type="PROSITE" id="PS51462"/>
    </source>
</evidence>
<protein>
    <submittedName>
        <fullName evidence="4">NUDIX hydrolase</fullName>
    </submittedName>
</protein>
<name>A0ABS6EAE0_9FIRM</name>
<comment type="cofactor">
    <cofactor evidence="1">
        <name>Mg(2+)</name>
        <dbReference type="ChEBI" id="CHEBI:18420"/>
    </cofactor>
</comment>
<dbReference type="InterPro" id="IPR000086">
    <property type="entry name" value="NUDIX_hydrolase_dom"/>
</dbReference>
<dbReference type="GO" id="GO:0016787">
    <property type="term" value="F:hydrolase activity"/>
    <property type="evidence" value="ECO:0007669"/>
    <property type="project" value="UniProtKB-KW"/>
</dbReference>
<evidence type="ECO:0000313" key="4">
    <source>
        <dbReference type="EMBL" id="MBU5439148.1"/>
    </source>
</evidence>
<sequence length="158" mass="17697">MNFPVHIVAVGGLIENDEGKVLMVKSPDRGWEIPGGQVEKGETLTEALKREIKEETGIDIEVLNLTAVHSNIGEIIQRDASPIASIVSFGFTGKAISGELTTSEESLEVNWFDRDQILDVINEDFTRDKVKCMLDYKGRVAYVVFSRNPYILHEVQYI</sequence>
<evidence type="ECO:0000313" key="5">
    <source>
        <dbReference type="Proteomes" id="UP000749471"/>
    </source>
</evidence>
<keyword evidence="5" id="KW-1185">Reference proteome</keyword>
<dbReference type="PANTHER" id="PTHR43046:SF14">
    <property type="entry name" value="MUTT_NUDIX FAMILY PROTEIN"/>
    <property type="match status" value="1"/>
</dbReference>
<accession>A0ABS6EAE0</accession>
<dbReference type="CDD" id="cd02883">
    <property type="entry name" value="NUDIX_Hydrolase"/>
    <property type="match status" value="1"/>
</dbReference>
<comment type="caution">
    <text evidence="4">The sequence shown here is derived from an EMBL/GenBank/DDBJ whole genome shotgun (WGS) entry which is preliminary data.</text>
</comment>
<gene>
    <name evidence="4" type="ORF">KQI42_14090</name>
</gene>
<dbReference type="PROSITE" id="PS00893">
    <property type="entry name" value="NUDIX_BOX"/>
    <property type="match status" value="1"/>
</dbReference>
<keyword evidence="2 4" id="KW-0378">Hydrolase</keyword>
<dbReference type="Pfam" id="PF00293">
    <property type="entry name" value="NUDIX"/>
    <property type="match status" value="1"/>
</dbReference>
<dbReference type="Proteomes" id="UP000749471">
    <property type="component" value="Unassembled WGS sequence"/>
</dbReference>
<organism evidence="4 5">
    <name type="scientific">Tissierella simiarum</name>
    <dbReference type="NCBI Taxonomy" id="2841534"/>
    <lineage>
        <taxon>Bacteria</taxon>
        <taxon>Bacillati</taxon>
        <taxon>Bacillota</taxon>
        <taxon>Tissierellia</taxon>
        <taxon>Tissierellales</taxon>
        <taxon>Tissierellaceae</taxon>
        <taxon>Tissierella</taxon>
    </lineage>
</organism>
<evidence type="ECO:0000256" key="1">
    <source>
        <dbReference type="ARBA" id="ARBA00001946"/>
    </source>
</evidence>